<dbReference type="Proteomes" id="UP000799754">
    <property type="component" value="Unassembled WGS sequence"/>
</dbReference>
<name>A0ACB6RLD0_9PLEO</name>
<dbReference type="EMBL" id="MU006742">
    <property type="protein sequence ID" value="KAF2622721.1"/>
    <property type="molecule type" value="Genomic_DNA"/>
</dbReference>
<comment type="caution">
    <text evidence="1">The sequence shown here is derived from an EMBL/GenBank/DDBJ whole genome shotgun (WGS) entry which is preliminary data.</text>
</comment>
<sequence length="232" mass="26862">MEASSYNLRIWDFPSTLFTSKMAPTNLSSPAEVSEQISETTAPKSPLVSLPAELRNIIWALVLGEKTFDIKCEVRIPWGTTTTNLTIQKHYLSLLRTCRQIHSETRLLPFKLNIFQFKSEDAFKPWLNKFDQAQRAAITEVRLMTWKAKHMVESSGFVPRRLGDVFPVEMCAGLRKVRVEVRYTGVVRECGKWECGGNELEDRDWAEQEGRLRLRWTRRDPRLVVSFERVAV</sequence>
<protein>
    <submittedName>
        <fullName evidence="1">Uncharacterized protein</fullName>
    </submittedName>
</protein>
<evidence type="ECO:0000313" key="1">
    <source>
        <dbReference type="EMBL" id="KAF2622721.1"/>
    </source>
</evidence>
<organism evidence="1 2">
    <name type="scientific">Macroventuria anomochaeta</name>
    <dbReference type="NCBI Taxonomy" id="301207"/>
    <lineage>
        <taxon>Eukaryota</taxon>
        <taxon>Fungi</taxon>
        <taxon>Dikarya</taxon>
        <taxon>Ascomycota</taxon>
        <taxon>Pezizomycotina</taxon>
        <taxon>Dothideomycetes</taxon>
        <taxon>Pleosporomycetidae</taxon>
        <taxon>Pleosporales</taxon>
        <taxon>Pleosporineae</taxon>
        <taxon>Didymellaceae</taxon>
        <taxon>Macroventuria</taxon>
    </lineage>
</organism>
<gene>
    <name evidence="1" type="ORF">BU25DRAFT_204842</name>
</gene>
<keyword evidence="2" id="KW-1185">Reference proteome</keyword>
<reference evidence="1" key="1">
    <citation type="journal article" date="2020" name="Stud. Mycol.">
        <title>101 Dothideomycetes genomes: a test case for predicting lifestyles and emergence of pathogens.</title>
        <authorList>
            <person name="Haridas S."/>
            <person name="Albert R."/>
            <person name="Binder M."/>
            <person name="Bloem J."/>
            <person name="Labutti K."/>
            <person name="Salamov A."/>
            <person name="Andreopoulos B."/>
            <person name="Baker S."/>
            <person name="Barry K."/>
            <person name="Bills G."/>
            <person name="Bluhm B."/>
            <person name="Cannon C."/>
            <person name="Castanera R."/>
            <person name="Culley D."/>
            <person name="Daum C."/>
            <person name="Ezra D."/>
            <person name="Gonzalez J."/>
            <person name="Henrissat B."/>
            <person name="Kuo A."/>
            <person name="Liang C."/>
            <person name="Lipzen A."/>
            <person name="Lutzoni F."/>
            <person name="Magnuson J."/>
            <person name="Mondo S."/>
            <person name="Nolan M."/>
            <person name="Ohm R."/>
            <person name="Pangilinan J."/>
            <person name="Park H.-J."/>
            <person name="Ramirez L."/>
            <person name="Alfaro M."/>
            <person name="Sun H."/>
            <person name="Tritt A."/>
            <person name="Yoshinaga Y."/>
            <person name="Zwiers L.-H."/>
            <person name="Turgeon B."/>
            <person name="Goodwin S."/>
            <person name="Spatafora J."/>
            <person name="Crous P."/>
            <person name="Grigoriev I."/>
        </authorList>
    </citation>
    <scope>NUCLEOTIDE SEQUENCE</scope>
    <source>
        <strain evidence="1">CBS 525.71</strain>
    </source>
</reference>
<proteinExistence type="predicted"/>
<accession>A0ACB6RLD0</accession>
<evidence type="ECO:0000313" key="2">
    <source>
        <dbReference type="Proteomes" id="UP000799754"/>
    </source>
</evidence>